<reference evidence="1 2" key="1">
    <citation type="journal article" date="2015" name="Environ. Microbiol.">
        <title>Genome analyses suggest the presence of polyploidy and recent human-driven expansions in eight global populations of the honeybee pathogen Nosema ceranae.</title>
        <authorList>
            <person name="Pelin A."/>
            <person name="Selman M."/>
            <person name="Aris-Brosou S."/>
            <person name="Farinelli L."/>
            <person name="Corradi N."/>
        </authorList>
    </citation>
    <scope>NUCLEOTIDE SEQUENCE [LARGE SCALE GENOMIC DNA]</scope>
    <source>
        <strain evidence="1 2">PA08 1199</strain>
    </source>
</reference>
<accession>A0A0F9ZDK5</accession>
<evidence type="ECO:0000313" key="2">
    <source>
        <dbReference type="Proteomes" id="UP000034350"/>
    </source>
</evidence>
<keyword evidence="2" id="KW-1185">Reference proteome</keyword>
<proteinExistence type="predicted"/>
<dbReference type="VEuPathDB" id="MicrosporidiaDB:AAJ76_160008980"/>
<name>A0A0F9ZDK5_9MICR</name>
<evidence type="ECO:0000313" key="1">
    <source>
        <dbReference type="EMBL" id="KKO75599.1"/>
    </source>
</evidence>
<dbReference type="GeneID" id="36319090"/>
<comment type="caution">
    <text evidence="1">The sequence shown here is derived from an EMBL/GenBank/DDBJ whole genome shotgun (WGS) entry which is preliminary data.</text>
</comment>
<organism evidence="1 2">
    <name type="scientific">Vairimorpha ceranae</name>
    <dbReference type="NCBI Taxonomy" id="40302"/>
    <lineage>
        <taxon>Eukaryota</taxon>
        <taxon>Fungi</taxon>
        <taxon>Fungi incertae sedis</taxon>
        <taxon>Microsporidia</taxon>
        <taxon>Nosematidae</taxon>
        <taxon>Vairimorpha</taxon>
    </lineage>
</organism>
<dbReference type="EMBL" id="JPQZ01000016">
    <property type="protein sequence ID" value="KKO75599.1"/>
    <property type="molecule type" value="Genomic_DNA"/>
</dbReference>
<gene>
    <name evidence="1" type="ORF">AAJ76_160008980</name>
</gene>
<dbReference type="RefSeq" id="XP_024331341.1">
    <property type="nucleotide sequence ID" value="XM_024474180.1"/>
</dbReference>
<dbReference type="AlphaFoldDB" id="A0A0F9ZDK5"/>
<sequence length="57" mass="6681">MKTNKQINKSIYRIIFILQNTTLDTIFFKINKNLINLSTGCLIFPRGCVTQKIFLKM</sequence>
<protein>
    <submittedName>
        <fullName evidence="1">Uncharacterized protein</fullName>
    </submittedName>
</protein>
<dbReference type="Proteomes" id="UP000034350">
    <property type="component" value="Unassembled WGS sequence"/>
</dbReference>